<reference evidence="2" key="1">
    <citation type="journal article" date="2019" name="Beilstein J. Org. Chem.">
        <title>Nanangenines: drimane sesquiterpenoids as the dominant metabolite cohort of a novel Australian fungus, Aspergillus nanangensis.</title>
        <authorList>
            <person name="Lacey H.J."/>
            <person name="Gilchrist C.L.M."/>
            <person name="Crombie A."/>
            <person name="Kalaitzis J.A."/>
            <person name="Vuong D."/>
            <person name="Rutledge P.J."/>
            <person name="Turner P."/>
            <person name="Pitt J.I."/>
            <person name="Lacey E."/>
            <person name="Chooi Y.H."/>
            <person name="Piggott A.M."/>
        </authorList>
    </citation>
    <scope>NUCLEOTIDE SEQUENCE</scope>
    <source>
        <strain evidence="2">MST-FP2251</strain>
    </source>
</reference>
<reference evidence="2" key="2">
    <citation type="submission" date="2020-02" db="EMBL/GenBank/DDBJ databases">
        <authorList>
            <person name="Gilchrist C.L.M."/>
            <person name="Chooi Y.-H."/>
        </authorList>
    </citation>
    <scope>NUCLEOTIDE SEQUENCE</scope>
    <source>
        <strain evidence="2">MST-FP2251</strain>
    </source>
</reference>
<feature type="compositionally biased region" description="Polar residues" evidence="1">
    <location>
        <begin position="267"/>
        <end position="281"/>
    </location>
</feature>
<evidence type="ECO:0008006" key="4">
    <source>
        <dbReference type="Google" id="ProtNLM"/>
    </source>
</evidence>
<evidence type="ECO:0000313" key="2">
    <source>
        <dbReference type="EMBL" id="KAF9883268.1"/>
    </source>
</evidence>
<gene>
    <name evidence="2" type="ORF">FE257_003788</name>
</gene>
<dbReference type="EMBL" id="VCAU01000173">
    <property type="protein sequence ID" value="KAF9883268.1"/>
    <property type="molecule type" value="Genomic_DNA"/>
</dbReference>
<dbReference type="Proteomes" id="UP001194746">
    <property type="component" value="Unassembled WGS sequence"/>
</dbReference>
<dbReference type="AlphaFoldDB" id="A0AAD4CBM7"/>
<feature type="region of interest" description="Disordered" evidence="1">
    <location>
        <begin position="227"/>
        <end position="290"/>
    </location>
</feature>
<feature type="compositionally biased region" description="Polar residues" evidence="1">
    <location>
        <begin position="244"/>
        <end position="255"/>
    </location>
</feature>
<sequence>MVFDDIPERHSDVEPERCAVNFSADWGPDLRKFDTTHGLNGHSVLSRRYRDVLGRNESLAGHLGADLVSNLFEERMKKAFNNRSPSVISSADGNQESPHPSWINVLLEVDPQELGVRANGTHCFVQGARVRLTKSDCELIGFNVLQKMLDPWPHVNDIQAELDTIYSIEGRLREWKERALQTIQEDAALLHDLQERAYTLRHHMEQRFLSQADDSIATTQVRGNLESIASTEEPSNIHEAGLQDSGTDRSSQTGDVQDDINEADQEGSGTLPAQQASLRSGQTKRKRWSDEENARLLSYISRGPGWLNQFLEEYPDAANTRTKPAIQRQAIRLKEKQHKACIIGNSDQNGGSRRTSPMLSPGNLGPIPGTESFHRFGNLLN</sequence>
<protein>
    <recommendedName>
        <fullName evidence="4">Myb-like domain-containing protein</fullName>
    </recommendedName>
</protein>
<name>A0AAD4CBM7_ASPNN</name>
<keyword evidence="3" id="KW-1185">Reference proteome</keyword>
<organism evidence="2 3">
    <name type="scientific">Aspergillus nanangensis</name>
    <dbReference type="NCBI Taxonomy" id="2582783"/>
    <lineage>
        <taxon>Eukaryota</taxon>
        <taxon>Fungi</taxon>
        <taxon>Dikarya</taxon>
        <taxon>Ascomycota</taxon>
        <taxon>Pezizomycotina</taxon>
        <taxon>Eurotiomycetes</taxon>
        <taxon>Eurotiomycetidae</taxon>
        <taxon>Eurotiales</taxon>
        <taxon>Aspergillaceae</taxon>
        <taxon>Aspergillus</taxon>
        <taxon>Aspergillus subgen. Circumdati</taxon>
    </lineage>
</organism>
<comment type="caution">
    <text evidence="2">The sequence shown here is derived from an EMBL/GenBank/DDBJ whole genome shotgun (WGS) entry which is preliminary data.</text>
</comment>
<feature type="region of interest" description="Disordered" evidence="1">
    <location>
        <begin position="343"/>
        <end position="370"/>
    </location>
</feature>
<proteinExistence type="predicted"/>
<accession>A0AAD4CBM7</accession>
<feature type="compositionally biased region" description="Polar residues" evidence="1">
    <location>
        <begin position="345"/>
        <end position="358"/>
    </location>
</feature>
<evidence type="ECO:0000313" key="3">
    <source>
        <dbReference type="Proteomes" id="UP001194746"/>
    </source>
</evidence>
<feature type="compositionally biased region" description="Acidic residues" evidence="1">
    <location>
        <begin position="256"/>
        <end position="265"/>
    </location>
</feature>
<evidence type="ECO:0000256" key="1">
    <source>
        <dbReference type="SAM" id="MobiDB-lite"/>
    </source>
</evidence>